<comment type="caution">
    <text evidence="1">The sequence shown here is derived from an EMBL/GenBank/DDBJ whole genome shotgun (WGS) entry which is preliminary data.</text>
</comment>
<protein>
    <submittedName>
        <fullName evidence="1">Uncharacterized protein</fullName>
    </submittedName>
</protein>
<evidence type="ECO:0000313" key="2">
    <source>
        <dbReference type="Proteomes" id="UP000799754"/>
    </source>
</evidence>
<reference evidence="1" key="1">
    <citation type="journal article" date="2020" name="Stud. Mycol.">
        <title>101 Dothideomycetes genomes: a test case for predicting lifestyles and emergence of pathogens.</title>
        <authorList>
            <person name="Haridas S."/>
            <person name="Albert R."/>
            <person name="Binder M."/>
            <person name="Bloem J."/>
            <person name="Labutti K."/>
            <person name="Salamov A."/>
            <person name="Andreopoulos B."/>
            <person name="Baker S."/>
            <person name="Barry K."/>
            <person name="Bills G."/>
            <person name="Bluhm B."/>
            <person name="Cannon C."/>
            <person name="Castanera R."/>
            <person name="Culley D."/>
            <person name="Daum C."/>
            <person name="Ezra D."/>
            <person name="Gonzalez J."/>
            <person name="Henrissat B."/>
            <person name="Kuo A."/>
            <person name="Liang C."/>
            <person name="Lipzen A."/>
            <person name="Lutzoni F."/>
            <person name="Magnuson J."/>
            <person name="Mondo S."/>
            <person name="Nolan M."/>
            <person name="Ohm R."/>
            <person name="Pangilinan J."/>
            <person name="Park H.-J."/>
            <person name="Ramirez L."/>
            <person name="Alfaro M."/>
            <person name="Sun H."/>
            <person name="Tritt A."/>
            <person name="Yoshinaga Y."/>
            <person name="Zwiers L.-H."/>
            <person name="Turgeon B."/>
            <person name="Goodwin S."/>
            <person name="Spatafora J."/>
            <person name="Crous P."/>
            <person name="Grigoriev I."/>
        </authorList>
    </citation>
    <scope>NUCLEOTIDE SEQUENCE</scope>
    <source>
        <strain evidence="1">CBS 525.71</strain>
    </source>
</reference>
<evidence type="ECO:0000313" key="1">
    <source>
        <dbReference type="EMBL" id="KAF2629083.1"/>
    </source>
</evidence>
<keyword evidence="2" id="KW-1185">Reference proteome</keyword>
<proteinExistence type="predicted"/>
<dbReference type="Proteomes" id="UP000799754">
    <property type="component" value="Unassembled WGS sequence"/>
</dbReference>
<accession>A0ACB6S545</accession>
<name>A0ACB6S545_9PLEO</name>
<sequence>MLTPDKWAKIDIDTFRATSQDGERVSLGVPRWAASQHQCKVTSTRWYSIAPSSTPSVRCGTEKGLTQRSYRPLRCHKRWRWFLWETFFRQHQSVLNLSRMCSITRGSPSRSGSSRRVGITLIVRGCKQRVQETKVIYQQTCCLGPWRLGYLR</sequence>
<dbReference type="EMBL" id="MU006711">
    <property type="protein sequence ID" value="KAF2629083.1"/>
    <property type="molecule type" value="Genomic_DNA"/>
</dbReference>
<gene>
    <name evidence="1" type="ORF">BU25DRAFT_26553</name>
</gene>
<organism evidence="1 2">
    <name type="scientific">Macroventuria anomochaeta</name>
    <dbReference type="NCBI Taxonomy" id="301207"/>
    <lineage>
        <taxon>Eukaryota</taxon>
        <taxon>Fungi</taxon>
        <taxon>Dikarya</taxon>
        <taxon>Ascomycota</taxon>
        <taxon>Pezizomycotina</taxon>
        <taxon>Dothideomycetes</taxon>
        <taxon>Pleosporomycetidae</taxon>
        <taxon>Pleosporales</taxon>
        <taxon>Pleosporineae</taxon>
        <taxon>Didymellaceae</taxon>
        <taxon>Macroventuria</taxon>
    </lineage>
</organism>